<keyword evidence="4" id="KW-0720">Serine protease</keyword>
<evidence type="ECO:0000256" key="1">
    <source>
        <dbReference type="ARBA" id="ARBA00022670"/>
    </source>
</evidence>
<dbReference type="EnsemblMetazoa" id="GBRI007120-RA">
    <property type="protein sequence ID" value="GBRI007120-PA"/>
    <property type="gene ID" value="GBRI007120"/>
</dbReference>
<evidence type="ECO:0000256" key="9">
    <source>
        <dbReference type="SAM" id="SignalP"/>
    </source>
</evidence>
<evidence type="ECO:0000256" key="2">
    <source>
        <dbReference type="ARBA" id="ARBA00022723"/>
    </source>
</evidence>
<organism evidence="11 12">
    <name type="scientific">Glossina brevipalpis</name>
    <dbReference type="NCBI Taxonomy" id="37001"/>
    <lineage>
        <taxon>Eukaryota</taxon>
        <taxon>Metazoa</taxon>
        <taxon>Ecdysozoa</taxon>
        <taxon>Arthropoda</taxon>
        <taxon>Hexapoda</taxon>
        <taxon>Insecta</taxon>
        <taxon>Pterygota</taxon>
        <taxon>Neoptera</taxon>
        <taxon>Endopterygota</taxon>
        <taxon>Diptera</taxon>
        <taxon>Brachycera</taxon>
        <taxon>Muscomorpha</taxon>
        <taxon>Hippoboscoidea</taxon>
        <taxon>Glossinidae</taxon>
        <taxon>Glossina</taxon>
    </lineage>
</organism>
<dbReference type="PROSITE" id="PS00135">
    <property type="entry name" value="TRYPSIN_SER"/>
    <property type="match status" value="1"/>
</dbReference>
<accession>A0A1A9W5M3</accession>
<keyword evidence="2" id="KW-0479">Metal-binding</keyword>
<dbReference type="InterPro" id="IPR001314">
    <property type="entry name" value="Peptidase_S1A"/>
</dbReference>
<dbReference type="GO" id="GO:0004252">
    <property type="term" value="F:serine-type endopeptidase activity"/>
    <property type="evidence" value="ECO:0007669"/>
    <property type="project" value="InterPro"/>
</dbReference>
<dbReference type="GO" id="GO:0046872">
    <property type="term" value="F:metal ion binding"/>
    <property type="evidence" value="ECO:0007669"/>
    <property type="project" value="UniProtKB-KW"/>
</dbReference>
<reference evidence="11" key="2">
    <citation type="submission" date="2020-05" db="UniProtKB">
        <authorList>
            <consortium name="EnsemblMetazoa"/>
        </authorList>
    </citation>
    <scope>IDENTIFICATION</scope>
    <source>
        <strain evidence="11">IAEA</strain>
    </source>
</reference>
<dbReference type="InterPro" id="IPR043504">
    <property type="entry name" value="Peptidase_S1_PA_chymotrypsin"/>
</dbReference>
<dbReference type="AlphaFoldDB" id="A0A1A9W5M3"/>
<dbReference type="FunFam" id="2.40.10.10:FF:000078">
    <property type="entry name" value="Serine protease H137"/>
    <property type="match status" value="1"/>
</dbReference>
<keyword evidence="9" id="KW-0732">Signal</keyword>
<feature type="signal peptide" evidence="9">
    <location>
        <begin position="1"/>
        <end position="21"/>
    </location>
</feature>
<keyword evidence="6" id="KW-0865">Zymogen</keyword>
<evidence type="ECO:0000256" key="6">
    <source>
        <dbReference type="ARBA" id="ARBA00023145"/>
    </source>
</evidence>
<dbReference type="PROSITE" id="PS50240">
    <property type="entry name" value="TRYPSIN_DOM"/>
    <property type="match status" value="1"/>
</dbReference>
<keyword evidence="1" id="KW-0645">Protease</keyword>
<dbReference type="VEuPathDB" id="VectorBase:GBRI007120"/>
<dbReference type="SMART" id="SM00020">
    <property type="entry name" value="Tryp_SPc"/>
    <property type="match status" value="1"/>
</dbReference>
<dbReference type="SUPFAM" id="SSF50494">
    <property type="entry name" value="Trypsin-like serine proteases"/>
    <property type="match status" value="1"/>
</dbReference>
<dbReference type="CDD" id="cd00190">
    <property type="entry name" value="Tryp_SPc"/>
    <property type="match status" value="1"/>
</dbReference>
<comment type="similarity">
    <text evidence="8">Belongs to the peptidase S1 family. CLIP subfamily.</text>
</comment>
<keyword evidence="7" id="KW-1015">Disulfide bond</keyword>
<evidence type="ECO:0000256" key="3">
    <source>
        <dbReference type="ARBA" id="ARBA00022801"/>
    </source>
</evidence>
<keyword evidence="3" id="KW-0378">Hydrolase</keyword>
<protein>
    <recommendedName>
        <fullName evidence="10">Peptidase S1 domain-containing protein</fullName>
    </recommendedName>
</protein>
<reference evidence="12" key="1">
    <citation type="submission" date="2014-03" db="EMBL/GenBank/DDBJ databases">
        <authorList>
            <person name="Aksoy S."/>
            <person name="Warren W."/>
            <person name="Wilson R.K."/>
        </authorList>
    </citation>
    <scope>NUCLEOTIDE SEQUENCE [LARGE SCALE GENOMIC DNA]</scope>
    <source>
        <strain evidence="12">IAEA</strain>
    </source>
</reference>
<dbReference type="InterPro" id="IPR009003">
    <property type="entry name" value="Peptidase_S1_PA"/>
</dbReference>
<evidence type="ECO:0000313" key="11">
    <source>
        <dbReference type="EnsemblMetazoa" id="GBRI007120-PA"/>
    </source>
</evidence>
<dbReference type="Proteomes" id="UP000091820">
    <property type="component" value="Unassembled WGS sequence"/>
</dbReference>
<sequence>MSKFITLLFISFNVFIQGTHLNNLKAVGYNKLMDNDPHLTQHGLSKPSWIGNYNKLYVPSTNKTSFEGGGGKELLPRLTQCAQKKDRIKQSHSDLGFWHISSVHLGESDTSTNPDCISNVFGLVILAPKHVVVRIEQAIPHPLYKSKSKNSIHDIALLRLERNINFNEFISPICLPQNAENNKIKYDGTRMEVIGWGRTETTKGDKIKMKASVITVNAEKCRQLYLKKGIILTNTHICAVGERESDSCKGDSGGPLITSRTIKKSDTYYILMGIVSFGSRNCTLKDLPSVYTKVESYIDWILHTIKA</sequence>
<evidence type="ECO:0000256" key="4">
    <source>
        <dbReference type="ARBA" id="ARBA00022825"/>
    </source>
</evidence>
<evidence type="ECO:0000256" key="5">
    <source>
        <dbReference type="ARBA" id="ARBA00022837"/>
    </source>
</evidence>
<evidence type="ECO:0000256" key="7">
    <source>
        <dbReference type="ARBA" id="ARBA00023157"/>
    </source>
</evidence>
<keyword evidence="12" id="KW-1185">Reference proteome</keyword>
<dbReference type="Pfam" id="PF00089">
    <property type="entry name" value="Trypsin"/>
    <property type="match status" value="1"/>
</dbReference>
<dbReference type="Gene3D" id="2.40.10.10">
    <property type="entry name" value="Trypsin-like serine proteases"/>
    <property type="match status" value="2"/>
</dbReference>
<feature type="domain" description="Peptidase S1" evidence="10">
    <location>
        <begin position="98"/>
        <end position="306"/>
    </location>
</feature>
<dbReference type="STRING" id="37001.A0A1A9W5M3"/>
<name>A0A1A9W5M3_9MUSC</name>
<proteinExistence type="inferred from homology"/>
<dbReference type="GO" id="GO:0006508">
    <property type="term" value="P:proteolysis"/>
    <property type="evidence" value="ECO:0007669"/>
    <property type="project" value="UniProtKB-KW"/>
</dbReference>
<keyword evidence="5" id="KW-0106">Calcium</keyword>
<dbReference type="InterPro" id="IPR001254">
    <property type="entry name" value="Trypsin_dom"/>
</dbReference>
<evidence type="ECO:0000256" key="8">
    <source>
        <dbReference type="ARBA" id="ARBA00024195"/>
    </source>
</evidence>
<evidence type="ECO:0000259" key="10">
    <source>
        <dbReference type="PROSITE" id="PS50240"/>
    </source>
</evidence>
<evidence type="ECO:0000313" key="12">
    <source>
        <dbReference type="Proteomes" id="UP000091820"/>
    </source>
</evidence>
<dbReference type="InterPro" id="IPR033116">
    <property type="entry name" value="TRYPSIN_SER"/>
</dbReference>
<feature type="chain" id="PRO_5008399996" description="Peptidase S1 domain-containing protein" evidence="9">
    <location>
        <begin position="22"/>
        <end position="307"/>
    </location>
</feature>
<dbReference type="PANTHER" id="PTHR24256">
    <property type="entry name" value="TRYPTASE-RELATED"/>
    <property type="match status" value="1"/>
</dbReference>
<dbReference type="InterPro" id="IPR051487">
    <property type="entry name" value="Ser/Thr_Proteases_Immune/Dev"/>
</dbReference>
<dbReference type="PRINTS" id="PR00722">
    <property type="entry name" value="CHYMOTRYPSIN"/>
</dbReference>